<evidence type="ECO:0000256" key="1">
    <source>
        <dbReference type="SAM" id="MobiDB-lite"/>
    </source>
</evidence>
<gene>
    <name evidence="3" type="primary">VvCHDh000531_1</name>
    <name evidence="4" type="synonym">VvCHDp000587_0</name>
    <name evidence="4" type="ORF">CK203_014066</name>
    <name evidence="3" type="ORF">CK203_081716</name>
</gene>
<organism evidence="3 5">
    <name type="scientific">Vitis vinifera</name>
    <name type="common">Grape</name>
    <dbReference type="NCBI Taxonomy" id="29760"/>
    <lineage>
        <taxon>Eukaryota</taxon>
        <taxon>Viridiplantae</taxon>
        <taxon>Streptophyta</taxon>
        <taxon>Embryophyta</taxon>
        <taxon>Tracheophyta</taxon>
        <taxon>Spermatophyta</taxon>
        <taxon>Magnoliopsida</taxon>
        <taxon>eudicotyledons</taxon>
        <taxon>Gunneridae</taxon>
        <taxon>Pentapetalae</taxon>
        <taxon>rosids</taxon>
        <taxon>Vitales</taxon>
        <taxon>Vitaceae</taxon>
        <taxon>Viteae</taxon>
        <taxon>Vitis</taxon>
    </lineage>
</organism>
<comment type="caution">
    <text evidence="3">The sequence shown here is derived from an EMBL/GenBank/DDBJ whole genome shotgun (WGS) entry which is preliminary data.</text>
</comment>
<accession>A0A438EFB7</accession>
<dbReference type="EMBL" id="QGNW01001303">
    <property type="protein sequence ID" value="RVW46407.1"/>
    <property type="molecule type" value="Genomic_DNA"/>
</dbReference>
<feature type="chain" id="PRO_5036351727" evidence="2">
    <location>
        <begin position="26"/>
        <end position="122"/>
    </location>
</feature>
<name>A0A438EFB7_VITVI</name>
<evidence type="ECO:0000313" key="3">
    <source>
        <dbReference type="EMBL" id="RVW46407.1"/>
    </source>
</evidence>
<dbReference type="PANTHER" id="PTHR36733">
    <property type="entry name" value="CELL WALL PROTEIN-RELATED"/>
    <property type="match status" value="1"/>
</dbReference>
<feature type="region of interest" description="Disordered" evidence="1">
    <location>
        <begin position="71"/>
        <end position="122"/>
    </location>
</feature>
<evidence type="ECO:0000313" key="4">
    <source>
        <dbReference type="EMBL" id="RVX08563.1"/>
    </source>
</evidence>
<keyword evidence="2" id="KW-0732">Signal</keyword>
<evidence type="ECO:0000256" key="2">
    <source>
        <dbReference type="SAM" id="SignalP"/>
    </source>
</evidence>
<feature type="compositionally biased region" description="Low complexity" evidence="1">
    <location>
        <begin position="71"/>
        <end position="82"/>
    </location>
</feature>
<proteinExistence type="predicted"/>
<dbReference type="AlphaFoldDB" id="A0A438EFB7"/>
<evidence type="ECO:0000313" key="5">
    <source>
        <dbReference type="Proteomes" id="UP000288805"/>
    </source>
</evidence>
<dbReference type="PANTHER" id="PTHR36733:SF1">
    <property type="entry name" value="CELL WALL PROTEIN-RELATED"/>
    <property type="match status" value="1"/>
</dbReference>
<sequence>MAHSLQASLIALLVIFNVLLGQAIAAREVPNDSKKVDKKQPEWFIEPDGSLLIPGLGRVMVPGYGSYTPYDGSIPSGSSGSDGSTGGTGSYIPGGDDTFVPNPGVEIPNPAGGGGVPTAARP</sequence>
<dbReference type="EMBL" id="QGNW01000041">
    <property type="protein sequence ID" value="RVX08563.1"/>
    <property type="molecule type" value="Genomic_DNA"/>
</dbReference>
<dbReference type="InterPro" id="IPR034565">
    <property type="entry name" value="Put_cell_wall"/>
</dbReference>
<protein>
    <submittedName>
        <fullName evidence="3">Putative cell wall protein</fullName>
    </submittedName>
</protein>
<reference evidence="3 5" key="1">
    <citation type="journal article" date="2018" name="PLoS Genet.">
        <title>Population sequencing reveals clonal diversity and ancestral inbreeding in the grapevine cultivar Chardonnay.</title>
        <authorList>
            <person name="Roach M.J."/>
            <person name="Johnson D.L."/>
            <person name="Bohlmann J."/>
            <person name="van Vuuren H.J."/>
            <person name="Jones S.J."/>
            <person name="Pretorius I.S."/>
            <person name="Schmidt S.A."/>
            <person name="Borneman A.R."/>
        </authorList>
    </citation>
    <scope>NUCLEOTIDE SEQUENCE [LARGE SCALE GENOMIC DNA]</scope>
    <source>
        <strain evidence="5">cv. Chardonnay</strain>
        <strain evidence="3">I10V1</strain>
        <tissue evidence="3">Leaf</tissue>
    </source>
</reference>
<feature type="signal peptide" evidence="2">
    <location>
        <begin position="1"/>
        <end position="25"/>
    </location>
</feature>
<dbReference type="Proteomes" id="UP000288805">
    <property type="component" value="Unassembled WGS sequence"/>
</dbReference>